<dbReference type="InterPro" id="IPR032710">
    <property type="entry name" value="NTF2-like_dom_sf"/>
</dbReference>
<feature type="domain" description="RNA polymerase sigma factor 70 region 4 type 2" evidence="8">
    <location>
        <begin position="115"/>
        <end position="168"/>
    </location>
</feature>
<dbReference type="CDD" id="cd06171">
    <property type="entry name" value="Sigma70_r4"/>
    <property type="match status" value="1"/>
</dbReference>
<keyword evidence="5" id="KW-0238">DNA-binding</keyword>
<dbReference type="AlphaFoldDB" id="A0A0U2XDS5"/>
<dbReference type="Pfam" id="PF08281">
    <property type="entry name" value="Sigma70_r4_2"/>
    <property type="match status" value="1"/>
</dbReference>
<dbReference type="InterPro" id="IPR007627">
    <property type="entry name" value="RNA_pol_sigma70_r2"/>
</dbReference>
<feature type="domain" description="RNA polymerase sigma-70 region 2" evidence="7">
    <location>
        <begin position="24"/>
        <end position="88"/>
    </location>
</feature>
<dbReference type="InterPro" id="IPR036388">
    <property type="entry name" value="WH-like_DNA-bd_sf"/>
</dbReference>
<evidence type="ECO:0000256" key="2">
    <source>
        <dbReference type="ARBA" id="ARBA00011344"/>
    </source>
</evidence>
<evidence type="ECO:0000256" key="6">
    <source>
        <dbReference type="ARBA" id="ARBA00023163"/>
    </source>
</evidence>
<evidence type="ECO:0008006" key="11">
    <source>
        <dbReference type="Google" id="ProtNLM"/>
    </source>
</evidence>
<keyword evidence="3" id="KW-0805">Transcription regulation</keyword>
<dbReference type="InterPro" id="IPR013325">
    <property type="entry name" value="RNA_pol_sigma_r2"/>
</dbReference>
<dbReference type="EMBL" id="CP013747">
    <property type="protein sequence ID" value="ALV42066.1"/>
    <property type="molecule type" value="Genomic_DNA"/>
</dbReference>
<dbReference type="Gene3D" id="1.10.1740.10">
    <property type="match status" value="1"/>
</dbReference>
<name>A0A0U2XDS5_9MICC</name>
<accession>A0A0U2XDS5</accession>
<dbReference type="GO" id="GO:0006352">
    <property type="term" value="P:DNA-templated transcription initiation"/>
    <property type="evidence" value="ECO:0007669"/>
    <property type="project" value="InterPro"/>
</dbReference>
<evidence type="ECO:0000256" key="5">
    <source>
        <dbReference type="ARBA" id="ARBA00023125"/>
    </source>
</evidence>
<evidence type="ECO:0000256" key="3">
    <source>
        <dbReference type="ARBA" id="ARBA00023015"/>
    </source>
</evidence>
<organism evidence="9">
    <name type="scientific">Pseudarthrobacter sulfonivorans</name>
    <dbReference type="NCBI Taxonomy" id="121292"/>
    <lineage>
        <taxon>Bacteria</taxon>
        <taxon>Bacillati</taxon>
        <taxon>Actinomycetota</taxon>
        <taxon>Actinomycetes</taxon>
        <taxon>Micrococcales</taxon>
        <taxon>Micrococcaceae</taxon>
        <taxon>Pseudarthrobacter</taxon>
    </lineage>
</organism>
<dbReference type="SUPFAM" id="SSF88659">
    <property type="entry name" value="Sigma3 and sigma4 domains of RNA polymerase sigma factors"/>
    <property type="match status" value="1"/>
</dbReference>
<dbReference type="NCBIfam" id="TIGR02937">
    <property type="entry name" value="sigma70-ECF"/>
    <property type="match status" value="1"/>
</dbReference>
<gene>
    <name evidence="9" type="ORF">AU252_13610</name>
</gene>
<protein>
    <recommendedName>
        <fullName evidence="11">RNA polymerase sigma factor</fullName>
    </recommendedName>
</protein>
<comment type="similarity">
    <text evidence="1">Belongs to the sigma-70 factor family. ECF subfamily.</text>
</comment>
<dbReference type="InterPro" id="IPR013249">
    <property type="entry name" value="RNA_pol_sigma70_r4_t2"/>
</dbReference>
<dbReference type="InterPro" id="IPR014284">
    <property type="entry name" value="RNA_pol_sigma-70_dom"/>
</dbReference>
<dbReference type="InterPro" id="IPR013324">
    <property type="entry name" value="RNA_pol_sigma_r3/r4-like"/>
</dbReference>
<dbReference type="Gene3D" id="1.10.10.10">
    <property type="entry name" value="Winged helix-like DNA-binding domain superfamily/Winged helix DNA-binding domain"/>
    <property type="match status" value="1"/>
</dbReference>
<keyword evidence="6" id="KW-0804">Transcription</keyword>
<evidence type="ECO:0000256" key="1">
    <source>
        <dbReference type="ARBA" id="ARBA00010641"/>
    </source>
</evidence>
<sequence>MEPSDGELVVAAQAGDAQSLAVLLMRHRAAMHAVATAVMAAGPDVEDVVQDASLVAIADVGRIRDPSLARAWLTGITRNLARARLRRREPLPMDLTDIPSAEDLERRLDEAALRDWVWEAIGGLSEPLHDVVVLRYFSSAPSYDAIAAALGVPVGTVRSRLHDARAALVARLRALELAAADDHSRVSQARELLFAAIVEEYNGGYEPALLANALAEGARLTVATSAEVFVGREAIIRSLAEDLEAGVRLRLLRVVAGAGLTVVEGAFQNPADAPDHCPPFTTQVYRHRGEEIVSLHLAYSSGAANFSARPGHQ</sequence>
<dbReference type="KEGG" id="psul:AU252_13610"/>
<dbReference type="STRING" id="121292.AU252_13610"/>
<proteinExistence type="inferred from homology"/>
<dbReference type="PANTHER" id="PTHR43133">
    <property type="entry name" value="RNA POLYMERASE ECF-TYPE SIGMA FACTO"/>
    <property type="match status" value="1"/>
</dbReference>
<dbReference type="InterPro" id="IPR039425">
    <property type="entry name" value="RNA_pol_sigma-70-like"/>
</dbReference>
<reference evidence="9 10" key="1">
    <citation type="submission" date="2015-12" db="EMBL/GenBank/DDBJ databases">
        <authorList>
            <person name="Shamseldin A."/>
            <person name="Moawad H."/>
            <person name="Abd El-Rahim W.M."/>
            <person name="Sadowsky M.J."/>
        </authorList>
    </citation>
    <scope>NUCLEOTIDE SEQUENCE [LARGE SCALE GENOMIC DNA]</scope>
    <source>
        <strain evidence="9 10">Ar51</strain>
    </source>
</reference>
<evidence type="ECO:0000259" key="8">
    <source>
        <dbReference type="Pfam" id="PF08281"/>
    </source>
</evidence>
<dbReference type="Pfam" id="PF04542">
    <property type="entry name" value="Sigma70_r2"/>
    <property type="match status" value="1"/>
</dbReference>
<dbReference type="RefSeq" id="WP_058931189.1">
    <property type="nucleotide sequence ID" value="NZ_CP013747.1"/>
</dbReference>
<dbReference type="GO" id="GO:0003677">
    <property type="term" value="F:DNA binding"/>
    <property type="evidence" value="ECO:0007669"/>
    <property type="project" value="UniProtKB-KW"/>
</dbReference>
<dbReference type="SUPFAM" id="SSF54427">
    <property type="entry name" value="NTF2-like"/>
    <property type="match status" value="1"/>
</dbReference>
<dbReference type="GO" id="GO:0016987">
    <property type="term" value="F:sigma factor activity"/>
    <property type="evidence" value="ECO:0007669"/>
    <property type="project" value="UniProtKB-KW"/>
</dbReference>
<keyword evidence="4" id="KW-0731">Sigma factor</keyword>
<dbReference type="SUPFAM" id="SSF88946">
    <property type="entry name" value="Sigma2 domain of RNA polymerase sigma factors"/>
    <property type="match status" value="1"/>
</dbReference>
<evidence type="ECO:0000313" key="10">
    <source>
        <dbReference type="Proteomes" id="UP000065151"/>
    </source>
</evidence>
<dbReference type="Proteomes" id="UP000065151">
    <property type="component" value="Chromosome"/>
</dbReference>
<evidence type="ECO:0000313" key="9">
    <source>
        <dbReference type="EMBL" id="ALV42066.1"/>
    </source>
</evidence>
<evidence type="ECO:0000256" key="4">
    <source>
        <dbReference type="ARBA" id="ARBA00023082"/>
    </source>
</evidence>
<comment type="subunit">
    <text evidence="2">Interacts transiently with the RNA polymerase catalytic core formed by RpoA, RpoB, RpoC and RpoZ (2 alpha, 1 beta, 1 beta' and 1 omega subunit) to form the RNA polymerase holoenzyme that can initiate transcription.</text>
</comment>
<evidence type="ECO:0000259" key="7">
    <source>
        <dbReference type="Pfam" id="PF04542"/>
    </source>
</evidence>
<dbReference type="PANTHER" id="PTHR43133:SF8">
    <property type="entry name" value="RNA POLYMERASE SIGMA FACTOR HI_1459-RELATED"/>
    <property type="match status" value="1"/>
</dbReference>